<reference evidence="7" key="1">
    <citation type="journal article" date="2019" name="Int. J. Syst. Evol. Microbiol.">
        <title>The Global Catalogue of Microorganisms (GCM) 10K type strain sequencing project: providing services to taxonomists for standard genome sequencing and annotation.</title>
        <authorList>
            <consortium name="The Broad Institute Genomics Platform"/>
            <consortium name="The Broad Institute Genome Sequencing Center for Infectious Disease"/>
            <person name="Wu L."/>
            <person name="Ma J."/>
        </authorList>
    </citation>
    <scope>NUCLEOTIDE SEQUENCE [LARGE SCALE GENOMIC DNA]</scope>
    <source>
        <strain evidence="7">CCUG 60523</strain>
    </source>
</reference>
<dbReference type="Pfam" id="PF14905">
    <property type="entry name" value="OMP_b-brl_3"/>
    <property type="match status" value="1"/>
</dbReference>
<evidence type="ECO:0000256" key="2">
    <source>
        <dbReference type="ARBA" id="ARBA00023136"/>
    </source>
</evidence>
<dbReference type="Gene3D" id="2.170.130.10">
    <property type="entry name" value="TonB-dependent receptor, plug domain"/>
    <property type="match status" value="1"/>
</dbReference>
<dbReference type="InterPro" id="IPR036942">
    <property type="entry name" value="Beta-barrel_TonB_sf"/>
</dbReference>
<dbReference type="EMBL" id="JBHRZS010000007">
    <property type="protein sequence ID" value="MFC3881229.1"/>
    <property type="molecule type" value="Genomic_DNA"/>
</dbReference>
<organism evidence="6 7">
    <name type="scientific">Algoriphagus namhaensis</name>
    <dbReference type="NCBI Taxonomy" id="915353"/>
    <lineage>
        <taxon>Bacteria</taxon>
        <taxon>Pseudomonadati</taxon>
        <taxon>Bacteroidota</taxon>
        <taxon>Cytophagia</taxon>
        <taxon>Cytophagales</taxon>
        <taxon>Cyclobacteriaceae</taxon>
        <taxon>Algoriphagus</taxon>
    </lineage>
</organism>
<dbReference type="Gene3D" id="2.60.40.1120">
    <property type="entry name" value="Carboxypeptidase-like, regulatory domain"/>
    <property type="match status" value="1"/>
</dbReference>
<evidence type="ECO:0000313" key="6">
    <source>
        <dbReference type="EMBL" id="MFC3881229.1"/>
    </source>
</evidence>
<dbReference type="SUPFAM" id="SSF56935">
    <property type="entry name" value="Porins"/>
    <property type="match status" value="1"/>
</dbReference>
<dbReference type="PANTHER" id="PTHR40980">
    <property type="entry name" value="PLUG DOMAIN-CONTAINING PROTEIN"/>
    <property type="match status" value="1"/>
</dbReference>
<keyword evidence="7" id="KW-1185">Reference proteome</keyword>
<evidence type="ECO:0000313" key="7">
    <source>
        <dbReference type="Proteomes" id="UP001595805"/>
    </source>
</evidence>
<gene>
    <name evidence="6" type="ORF">ACFOSV_13630</name>
</gene>
<evidence type="ECO:0000256" key="3">
    <source>
        <dbReference type="ARBA" id="ARBA00023237"/>
    </source>
</evidence>
<keyword evidence="3" id="KW-0998">Cell outer membrane</keyword>
<evidence type="ECO:0000259" key="5">
    <source>
        <dbReference type="Pfam" id="PF14905"/>
    </source>
</evidence>
<dbReference type="InterPro" id="IPR012910">
    <property type="entry name" value="Plug_dom"/>
</dbReference>
<evidence type="ECO:0000259" key="4">
    <source>
        <dbReference type="Pfam" id="PF07715"/>
    </source>
</evidence>
<comment type="subcellular location">
    <subcellularLocation>
        <location evidence="1">Cell outer membrane</location>
    </subcellularLocation>
</comment>
<dbReference type="InterPro" id="IPR008969">
    <property type="entry name" value="CarboxyPept-like_regulatory"/>
</dbReference>
<name>A0ABV8AVD5_9BACT</name>
<dbReference type="SUPFAM" id="SSF49464">
    <property type="entry name" value="Carboxypeptidase regulatory domain-like"/>
    <property type="match status" value="1"/>
</dbReference>
<comment type="caution">
    <text evidence="6">The sequence shown here is derived from an EMBL/GenBank/DDBJ whole genome shotgun (WGS) entry which is preliminary data.</text>
</comment>
<dbReference type="Pfam" id="PF13715">
    <property type="entry name" value="CarbopepD_reg_2"/>
    <property type="match status" value="1"/>
</dbReference>
<feature type="domain" description="Outer membrane protein beta-barrel" evidence="5">
    <location>
        <begin position="376"/>
        <end position="781"/>
    </location>
</feature>
<proteinExistence type="predicted"/>
<sequence>MKQIFSLKRIHVLRGFLASLFYLIFVLVVNGQTKEVSGRLVDSNTEEPVGFAQVALFTNTDDTKPVAFSDTDENGAFKLSVSPGQYILKAFFIGYKDLLVPIVKVDASTDLGELTLLSENQNLEEVIVETSRLPVRSTLEGLVITPENNLANIGGTLLDILRNTPSIAVNEGGGVSIRGSTNTNVLINGRNSSLTQNLDQLPASVVEEIKIINNPNARYDAEAEGGVIDIVLKKGIELGTHGGLEATYGTRNRTNVGGRINHRKLNYNIYAGYNNRNWKSVGDRNSTRVIFEDNETLDQSTRSSDLDIGNNLNFGADYYFGNNTLSYEGVFQANETTNINTLFAEQVRAGEEFDYVRRNNENEQDDGLDNALIFEHNFKEKGHVFRATASHSYRNQFKTQNIEIFNNTLDPQPDNLTGRERAFTDEVRNITVIQADYIEPLGEGKFETGLKSTIREFDNDFIYQRFDENSQDFVEDASVSNRFLYQDQIHAGYLIYSNSKPKFEYGLGVRGEFTQVDTYLFNTDEDNQQRYFNLFPSVQGLYNVNDIHGIKFTYSRRIDRPRAWRLNPFPNITDSLNVRRGNPNLIPEFINSFEFGHLANFKNTSLTTNLFYRKVNNQIDFITIVEDGISYSQPDNLNSAVVYGLEFIGTSELNDWYSLNGGVTLSRVIVDASNIGEEFTNDGFAWNAKLNQDFKLPYGFNFQVAANYESPEIQAQGKTQAVYFIDTSIQKGFLGNKGSMTLSVRDVFDTRQYAGNSLTNSFSQDFVSKQETRIVLLSARYNF</sequence>
<dbReference type="Gene3D" id="2.40.170.20">
    <property type="entry name" value="TonB-dependent receptor, beta-barrel domain"/>
    <property type="match status" value="1"/>
</dbReference>
<dbReference type="InterPro" id="IPR041700">
    <property type="entry name" value="OMP_b-brl_3"/>
</dbReference>
<keyword evidence="6" id="KW-0675">Receptor</keyword>
<dbReference type="PANTHER" id="PTHR40980:SF4">
    <property type="entry name" value="TONB-DEPENDENT RECEPTOR-LIKE BETA-BARREL DOMAIN-CONTAINING PROTEIN"/>
    <property type="match status" value="1"/>
</dbReference>
<dbReference type="Proteomes" id="UP001595805">
    <property type="component" value="Unassembled WGS sequence"/>
</dbReference>
<accession>A0ABV8AVD5</accession>
<dbReference type="RefSeq" id="WP_377906571.1">
    <property type="nucleotide sequence ID" value="NZ_JBHRZS010000007.1"/>
</dbReference>
<evidence type="ECO:0000256" key="1">
    <source>
        <dbReference type="ARBA" id="ARBA00004442"/>
    </source>
</evidence>
<keyword evidence="2" id="KW-0472">Membrane</keyword>
<protein>
    <submittedName>
        <fullName evidence="6">TonB-dependent receptor domain-containing protein</fullName>
    </submittedName>
</protein>
<dbReference type="InterPro" id="IPR037066">
    <property type="entry name" value="Plug_dom_sf"/>
</dbReference>
<dbReference type="Pfam" id="PF07715">
    <property type="entry name" value="Plug"/>
    <property type="match status" value="1"/>
</dbReference>
<feature type="domain" description="TonB-dependent receptor plug" evidence="4">
    <location>
        <begin position="154"/>
        <end position="227"/>
    </location>
</feature>